<dbReference type="InterPro" id="IPR010730">
    <property type="entry name" value="HET"/>
</dbReference>
<name>A0A8H4RSD9_9HELO</name>
<dbReference type="PANTHER" id="PTHR24148">
    <property type="entry name" value="ANKYRIN REPEAT DOMAIN-CONTAINING PROTEIN 39 HOMOLOG-RELATED"/>
    <property type="match status" value="1"/>
</dbReference>
<protein>
    <recommendedName>
        <fullName evidence="1">Heterokaryon incompatibility domain-containing protein</fullName>
    </recommendedName>
</protein>
<gene>
    <name evidence="2" type="ORF">G7Y89_g4018</name>
</gene>
<reference evidence="2 3" key="1">
    <citation type="submission" date="2020-03" db="EMBL/GenBank/DDBJ databases">
        <title>Draft Genome Sequence of Cudoniella acicularis.</title>
        <authorList>
            <person name="Buettner E."/>
            <person name="Kellner H."/>
        </authorList>
    </citation>
    <scope>NUCLEOTIDE SEQUENCE [LARGE SCALE GENOMIC DNA]</scope>
    <source>
        <strain evidence="2 3">DSM 108380</strain>
    </source>
</reference>
<evidence type="ECO:0000313" key="3">
    <source>
        <dbReference type="Proteomes" id="UP000566819"/>
    </source>
</evidence>
<evidence type="ECO:0000313" key="2">
    <source>
        <dbReference type="EMBL" id="KAF4634089.1"/>
    </source>
</evidence>
<dbReference type="Proteomes" id="UP000566819">
    <property type="component" value="Unassembled WGS sequence"/>
</dbReference>
<proteinExistence type="predicted"/>
<keyword evidence="3" id="KW-1185">Reference proteome</keyword>
<accession>A0A8H4RSD9</accession>
<dbReference type="Pfam" id="PF26639">
    <property type="entry name" value="Het-6_barrel"/>
    <property type="match status" value="1"/>
</dbReference>
<feature type="domain" description="Heterokaryon incompatibility" evidence="1">
    <location>
        <begin position="80"/>
        <end position="238"/>
    </location>
</feature>
<dbReference type="Pfam" id="PF06985">
    <property type="entry name" value="HET"/>
    <property type="match status" value="1"/>
</dbReference>
<dbReference type="OrthoDB" id="2157530at2759"/>
<sequence length="644" mass="73878">MSACPSPQETIQVGALALRTEADMVVEQGEEAAQALISQGYVYSELLFSSIRLLRLKPGSSPSKFQCELQAFSIDQAPKYHTLSYCWGAPTRENPLLCSGEIIMITTTLKEALARLITHNRGDVEWIWIDQICVDQENVREKETQVNMMKDIYHKSEGTIVWLGPDIIGIESTERLLDDMWHLHTEDQSPIDGSRRRGIYTRAEFEATNLPPAWHPSWKVLAELLSRPWFVRTWVIQEAVLSRAHPQMLCGSYKLDWEKLLASSSWMVSLSYNTTPLSQDTKAWPAVFSLDLFHNLRILGLRWDMATLLSSAIRFKASDPRDKVYSLVSLSGETTDSSNIPTALQANYDKSYIEVFRDVTRYIIESSKSLRILTLIRYVPKSKKLPSWSVDFTQDVCWERMSYLVWDRHESGRPVSIEKPNKASANLPAEVQSSSSEDVLTLGGLLIDIVGAPCETMLKSDLDSFGSRVLFAWKSAYEYTRDRHQDLPRAFMVTLVANWNLTETERMEHQPLCNFWAYLWRVYEELLNVSENRRAVEEIFHPILEPQNPDNPGDPDLYRLHLNGAYHRRMFFTKHKCYLGLGPCTMQENDILCVLFGGSTPLILRPEGDYFRFVGECYVYDLMNGEAVTDWKAGNYVAQYFHLI</sequence>
<comment type="caution">
    <text evidence="2">The sequence shown here is derived from an EMBL/GenBank/DDBJ whole genome shotgun (WGS) entry which is preliminary data.</text>
</comment>
<dbReference type="PANTHER" id="PTHR24148:SF64">
    <property type="entry name" value="HETEROKARYON INCOMPATIBILITY DOMAIN-CONTAINING PROTEIN"/>
    <property type="match status" value="1"/>
</dbReference>
<dbReference type="InterPro" id="IPR052895">
    <property type="entry name" value="HetReg/Transcr_Mod"/>
</dbReference>
<dbReference type="AlphaFoldDB" id="A0A8H4RSD9"/>
<dbReference type="EMBL" id="JAAMPI010000209">
    <property type="protein sequence ID" value="KAF4634089.1"/>
    <property type="molecule type" value="Genomic_DNA"/>
</dbReference>
<organism evidence="2 3">
    <name type="scientific">Cudoniella acicularis</name>
    <dbReference type="NCBI Taxonomy" id="354080"/>
    <lineage>
        <taxon>Eukaryota</taxon>
        <taxon>Fungi</taxon>
        <taxon>Dikarya</taxon>
        <taxon>Ascomycota</taxon>
        <taxon>Pezizomycotina</taxon>
        <taxon>Leotiomycetes</taxon>
        <taxon>Helotiales</taxon>
        <taxon>Tricladiaceae</taxon>
        <taxon>Cudoniella</taxon>
    </lineage>
</organism>
<evidence type="ECO:0000259" key="1">
    <source>
        <dbReference type="Pfam" id="PF06985"/>
    </source>
</evidence>